<gene>
    <name evidence="2" type="ORF">LEMA_P000420.1</name>
</gene>
<accession>E5ADG6</accession>
<keyword evidence="3" id="KW-1185">Reference proteome</keyword>
<sequence>MWSTCAMHSPPLHPESKRQVHRPAISTQKSFHGTTCGKRKNSPHQATNSESLPLFLSDDSKRKHSHNNEEDEPFLLGARFPRQLSSVLEVSYSRLWLQLSFVSSSICRTPTPGLCIEANTYKSPMTIFHHIILGRRIVASLKMNVWWQLVGATLLERTLALAESSRQMTDAWHQPIHQGFNMSVQY</sequence>
<name>E5ADG6_LEPMJ</name>
<evidence type="ECO:0000313" key="3">
    <source>
        <dbReference type="Proteomes" id="UP000002668"/>
    </source>
</evidence>
<organism evidence="2 3">
    <name type="scientific">Leptosphaeria maculans (strain JN3 / isolate v23.1.3 / race Av1-4-5-6-7-8)</name>
    <name type="common">Blackleg fungus</name>
    <name type="synonym">Phoma lingam</name>
    <dbReference type="NCBI Taxonomy" id="985895"/>
    <lineage>
        <taxon>Eukaryota</taxon>
        <taxon>Fungi</taxon>
        <taxon>Dikarya</taxon>
        <taxon>Ascomycota</taxon>
        <taxon>Pezizomycotina</taxon>
        <taxon>Dothideomycetes</taxon>
        <taxon>Pleosporomycetidae</taxon>
        <taxon>Pleosporales</taxon>
        <taxon>Pleosporineae</taxon>
        <taxon>Leptosphaeriaceae</taxon>
        <taxon>Plenodomus</taxon>
        <taxon>Plenodomus lingam/Leptosphaeria maculans species complex</taxon>
    </lineage>
</organism>
<dbReference type="VEuPathDB" id="FungiDB:LEMA_P000420.1"/>
<dbReference type="Proteomes" id="UP000002668">
    <property type="component" value="Genome"/>
</dbReference>
<evidence type="ECO:0000313" key="2">
    <source>
        <dbReference type="EMBL" id="CBY01255.1"/>
    </source>
</evidence>
<evidence type="ECO:0000256" key="1">
    <source>
        <dbReference type="SAM" id="MobiDB-lite"/>
    </source>
</evidence>
<dbReference type="AlphaFoldDB" id="E5ADG6"/>
<dbReference type="HOGENOM" id="CLU_1454678_0_0_1"/>
<proteinExistence type="predicted"/>
<reference evidence="3" key="1">
    <citation type="journal article" date="2011" name="Nat. Commun.">
        <title>Effector diversification within compartments of the Leptosphaeria maculans genome affected by Repeat-Induced Point mutations.</title>
        <authorList>
            <person name="Rouxel T."/>
            <person name="Grandaubert J."/>
            <person name="Hane J.K."/>
            <person name="Hoede C."/>
            <person name="van de Wouw A.P."/>
            <person name="Couloux A."/>
            <person name="Dominguez V."/>
            <person name="Anthouard V."/>
            <person name="Bally P."/>
            <person name="Bourras S."/>
            <person name="Cozijnsen A.J."/>
            <person name="Ciuffetti L.M."/>
            <person name="Degrave A."/>
            <person name="Dilmaghani A."/>
            <person name="Duret L."/>
            <person name="Fudal I."/>
            <person name="Goodwin S.B."/>
            <person name="Gout L."/>
            <person name="Glaser N."/>
            <person name="Linglin J."/>
            <person name="Kema G.H.J."/>
            <person name="Lapalu N."/>
            <person name="Lawrence C.B."/>
            <person name="May K."/>
            <person name="Meyer M."/>
            <person name="Ollivier B."/>
            <person name="Poulain J."/>
            <person name="Schoch C.L."/>
            <person name="Simon A."/>
            <person name="Spatafora J.W."/>
            <person name="Stachowiak A."/>
            <person name="Turgeon B.G."/>
            <person name="Tyler B.M."/>
            <person name="Vincent D."/>
            <person name="Weissenbach J."/>
            <person name="Amselem J."/>
            <person name="Quesneville H."/>
            <person name="Oliver R.P."/>
            <person name="Wincker P."/>
            <person name="Balesdent M.-H."/>
            <person name="Howlett B.J."/>
        </authorList>
    </citation>
    <scope>NUCLEOTIDE SEQUENCE [LARGE SCALE GENOMIC DNA]</scope>
    <source>
        <strain evidence="3">JN3 / isolate v23.1.3 / race Av1-4-5-6-7-8</strain>
    </source>
</reference>
<feature type="region of interest" description="Disordered" evidence="1">
    <location>
        <begin position="1"/>
        <end position="52"/>
    </location>
</feature>
<protein>
    <submittedName>
        <fullName evidence="2">Predicted protein</fullName>
    </submittedName>
</protein>
<dbReference type="EMBL" id="FP929139">
    <property type="protein sequence ID" value="CBY01255.1"/>
    <property type="molecule type" value="Genomic_DNA"/>
</dbReference>
<dbReference type="InParanoid" id="E5ADG6"/>